<keyword evidence="3 7" id="KW-0328">Glycosyltransferase</keyword>
<sequence length="566" mass="61359">MLYEIRASDEEGNQSQSHGQSAVGSDAQAMAAGGADMAAPANRSSAARNSGLLSMEFGSSFASGTVPGAERAWDAVASSDVETLWSGDYYNEGTSPHDGWTDKLREECGVFGVFGHPDAASLCYYGLHALQHRGQESAGICTADADNFHYHRGMGLVKEVFDNNTLPGLQGTGAVAHVRYSTAGESKLQNAQPLVFKYREGDLAIATNGNLVNAPELRRKLERMGSIFQTTSDTEVLAHLIARSEHDDIVDAVKDALGQIVGAYAFLVMTKDKLIAALDPHGLRPFVMGRLGDAYLFASETCAFDAVGGEAVRDLEPGELLVLDRDGLHLDRFTEAKKRAICAMEYIYFARPDSDIDAINIHSARKRMGKRLATESFVDADVVTGVPDSSISAAIGFAEQTGIPYELGLIKNRYTGRTFIQPSQELREQGVKMKLSAVRKVVEGKRVVMIDDSIVRGTTSLRIVNLLREAGATEVHVRISSPPFQNPCFYGIDTPDRKELIAAQKSIEEIRKAINADSLHFLSQEGLLEAIGRTAQEENRGHCTACFDNKYPTEITDHAKAGCGCD</sequence>
<dbReference type="InterPro" id="IPR017932">
    <property type="entry name" value="GATase_2_dom"/>
</dbReference>
<evidence type="ECO:0000259" key="10">
    <source>
        <dbReference type="PROSITE" id="PS51278"/>
    </source>
</evidence>
<comment type="pathway">
    <text evidence="1 7 8">Purine metabolism; IMP biosynthesis via de novo pathway; N(1)-(5-phospho-D-ribosyl)glycinamide from 5-phospho-alpha-D-ribose 1-diphosphate: step 1/2.</text>
</comment>
<dbReference type="PANTHER" id="PTHR11907">
    <property type="entry name" value="AMIDOPHOSPHORIBOSYLTRANSFERASE"/>
    <property type="match status" value="1"/>
</dbReference>
<comment type="cofactor">
    <cofactor evidence="7">
        <name>Mg(2+)</name>
        <dbReference type="ChEBI" id="CHEBI:18420"/>
    </cofactor>
    <text evidence="7">Binds 1 Mg(2+) ion per subunit.</text>
</comment>
<dbReference type="HAMAP" id="MF_01931">
    <property type="entry name" value="PurF"/>
    <property type="match status" value="1"/>
</dbReference>
<keyword evidence="7" id="KW-0479">Metal-binding</keyword>
<protein>
    <recommendedName>
        <fullName evidence="7">Amidophosphoribosyltransferase</fullName>
        <shortName evidence="7">ATase</shortName>
        <ecNumber evidence="7">2.4.2.14</ecNumber>
    </recommendedName>
    <alternativeName>
        <fullName evidence="7">Glutamine phosphoribosylpyrophosphate amidotransferase</fullName>
        <shortName evidence="7">GPATase</shortName>
    </alternativeName>
</protein>
<evidence type="ECO:0000256" key="2">
    <source>
        <dbReference type="ARBA" id="ARBA00010138"/>
    </source>
</evidence>
<dbReference type="Proteomes" id="UP001589776">
    <property type="component" value="Unassembled WGS sequence"/>
</dbReference>
<dbReference type="InterPro" id="IPR029055">
    <property type="entry name" value="Ntn_hydrolases_N"/>
</dbReference>
<keyword evidence="7" id="KW-0004">4Fe-4S</keyword>
<dbReference type="InterPro" id="IPR000836">
    <property type="entry name" value="PRTase_dom"/>
</dbReference>
<keyword evidence="7" id="KW-0411">Iron-sulfur</keyword>
<evidence type="ECO:0000256" key="7">
    <source>
        <dbReference type="HAMAP-Rule" id="MF_01931"/>
    </source>
</evidence>
<feature type="binding site" evidence="7">
    <location>
        <position position="342"/>
    </location>
    <ligand>
        <name>[4Fe-4S] cluster</name>
        <dbReference type="ChEBI" id="CHEBI:49883"/>
    </ligand>
</feature>
<feature type="binding site" evidence="7">
    <location>
        <position position="451"/>
    </location>
    <ligand>
        <name>Mg(2+)</name>
        <dbReference type="ChEBI" id="CHEBI:18420"/>
    </ligand>
</feature>
<feature type="binding site" evidence="7">
    <location>
        <position position="452"/>
    </location>
    <ligand>
        <name>Mg(2+)</name>
        <dbReference type="ChEBI" id="CHEBI:18420"/>
    </ligand>
</feature>
<evidence type="ECO:0000256" key="6">
    <source>
        <dbReference type="ARBA" id="ARBA00022962"/>
    </source>
</evidence>
<evidence type="ECO:0000256" key="4">
    <source>
        <dbReference type="ARBA" id="ARBA00022679"/>
    </source>
</evidence>
<dbReference type="PROSITE" id="PS51278">
    <property type="entry name" value="GATASE_TYPE_2"/>
    <property type="match status" value="1"/>
</dbReference>
<keyword evidence="6 7" id="KW-0315">Glutamine amidotransferase</keyword>
<feature type="binding site" evidence="7">
    <location>
        <position position="488"/>
    </location>
    <ligand>
        <name>[4Fe-4S] cluster</name>
        <dbReference type="ChEBI" id="CHEBI:49883"/>
    </ligand>
</feature>
<dbReference type="SUPFAM" id="SSF53271">
    <property type="entry name" value="PRTase-like"/>
    <property type="match status" value="1"/>
</dbReference>
<proteinExistence type="inferred from homology"/>
<evidence type="ECO:0000256" key="3">
    <source>
        <dbReference type="ARBA" id="ARBA00022676"/>
    </source>
</evidence>
<dbReference type="InterPro" id="IPR035584">
    <property type="entry name" value="PurF_N"/>
</dbReference>
<dbReference type="EC" id="2.4.2.14" evidence="7"/>
<dbReference type="RefSeq" id="WP_377470688.1">
    <property type="nucleotide sequence ID" value="NZ_JBHLWN010000049.1"/>
</dbReference>
<gene>
    <name evidence="7 11" type="primary">purF</name>
    <name evidence="11" type="ORF">ACFFK0_13160</name>
</gene>
<evidence type="ECO:0000313" key="11">
    <source>
        <dbReference type="EMBL" id="MFC0213392.1"/>
    </source>
</evidence>
<keyword evidence="12" id="KW-1185">Reference proteome</keyword>
<dbReference type="Gene3D" id="3.60.20.10">
    <property type="entry name" value="Glutamine Phosphoribosylpyrophosphate, subunit 1, domain 1"/>
    <property type="match status" value="1"/>
</dbReference>
<dbReference type="Gene3D" id="3.40.50.2020">
    <property type="match status" value="1"/>
</dbReference>
<reference evidence="11 12" key="1">
    <citation type="submission" date="2024-09" db="EMBL/GenBank/DDBJ databases">
        <authorList>
            <person name="Sun Q."/>
            <person name="Mori K."/>
        </authorList>
    </citation>
    <scope>NUCLEOTIDE SEQUENCE [LARGE SCALE GENOMIC DNA]</scope>
    <source>
        <strain evidence="11 12">CCM 7759</strain>
    </source>
</reference>
<dbReference type="InterPro" id="IPR029057">
    <property type="entry name" value="PRTase-like"/>
</dbReference>
<dbReference type="InterPro" id="IPR005854">
    <property type="entry name" value="PurF"/>
</dbReference>
<feature type="compositionally biased region" description="Polar residues" evidence="9">
    <location>
        <begin position="13"/>
        <end position="23"/>
    </location>
</feature>
<comment type="caution">
    <text evidence="11">The sequence shown here is derived from an EMBL/GenBank/DDBJ whole genome shotgun (WGS) entry which is preliminary data.</text>
</comment>
<keyword evidence="5 7" id="KW-0658">Purine biosynthesis</keyword>
<dbReference type="PIRSF" id="PIRSF000485">
    <property type="entry name" value="Amd_phspho_trans"/>
    <property type="match status" value="1"/>
</dbReference>
<accession>A0ABV6DL72</accession>
<feature type="binding site" evidence="7">
    <location>
        <position position="546"/>
    </location>
    <ligand>
        <name>[4Fe-4S] cluster</name>
        <dbReference type="ChEBI" id="CHEBI:49883"/>
    </ligand>
</feature>
<feature type="domain" description="Glutamine amidotransferase type-2" evidence="10">
    <location>
        <begin position="108"/>
        <end position="326"/>
    </location>
</feature>
<dbReference type="EMBL" id="JBHLWN010000049">
    <property type="protein sequence ID" value="MFC0213392.1"/>
    <property type="molecule type" value="Genomic_DNA"/>
</dbReference>
<name>A0ABV6DL72_9BACL</name>
<feature type="binding site" evidence="7">
    <location>
        <position position="543"/>
    </location>
    <ligand>
        <name>[4Fe-4S] cluster</name>
        <dbReference type="ChEBI" id="CHEBI:49883"/>
    </ligand>
</feature>
<evidence type="ECO:0000256" key="1">
    <source>
        <dbReference type="ARBA" id="ARBA00005209"/>
    </source>
</evidence>
<dbReference type="Pfam" id="PF13537">
    <property type="entry name" value="GATase_7"/>
    <property type="match status" value="1"/>
</dbReference>
<dbReference type="CDD" id="cd00715">
    <property type="entry name" value="GPATase_N"/>
    <property type="match status" value="1"/>
</dbReference>
<comment type="cofactor">
    <cofactor evidence="7">
        <name>[4Fe-4S] cluster</name>
        <dbReference type="ChEBI" id="CHEBI:49883"/>
    </cofactor>
    <text evidence="7">Binds 1 [4Fe-4S] cluster per subunit.</text>
</comment>
<feature type="binding site" evidence="7">
    <location>
        <position position="389"/>
    </location>
    <ligand>
        <name>Mg(2+)</name>
        <dbReference type="ChEBI" id="CHEBI:18420"/>
    </ligand>
</feature>
<evidence type="ECO:0000313" key="12">
    <source>
        <dbReference type="Proteomes" id="UP001589776"/>
    </source>
</evidence>
<feature type="compositionally biased region" description="Low complexity" evidence="9">
    <location>
        <begin position="26"/>
        <end position="42"/>
    </location>
</feature>
<keyword evidence="4 7" id="KW-0808">Transferase</keyword>
<feature type="region of interest" description="Disordered" evidence="9">
    <location>
        <begin position="1"/>
        <end position="42"/>
    </location>
</feature>
<organism evidence="11 12">
    <name type="scientific">Paenibacillus chartarius</name>
    <dbReference type="NCBI Taxonomy" id="747481"/>
    <lineage>
        <taxon>Bacteria</taxon>
        <taxon>Bacillati</taxon>
        <taxon>Bacillota</taxon>
        <taxon>Bacilli</taxon>
        <taxon>Bacillales</taxon>
        <taxon>Paenibacillaceae</taxon>
        <taxon>Paenibacillus</taxon>
    </lineage>
</organism>
<comment type="similarity">
    <text evidence="2 7 8">In the C-terminal section; belongs to the purine/pyrimidine phosphoribosyltransferase family.</text>
</comment>
<dbReference type="CDD" id="cd06223">
    <property type="entry name" value="PRTases_typeI"/>
    <property type="match status" value="1"/>
</dbReference>
<comment type="catalytic activity">
    <reaction evidence="7 8">
        <text>5-phospho-beta-D-ribosylamine + L-glutamate + diphosphate = 5-phospho-alpha-D-ribose 1-diphosphate + L-glutamine + H2O</text>
        <dbReference type="Rhea" id="RHEA:14905"/>
        <dbReference type="ChEBI" id="CHEBI:15377"/>
        <dbReference type="ChEBI" id="CHEBI:29985"/>
        <dbReference type="ChEBI" id="CHEBI:33019"/>
        <dbReference type="ChEBI" id="CHEBI:58017"/>
        <dbReference type="ChEBI" id="CHEBI:58359"/>
        <dbReference type="ChEBI" id="CHEBI:58681"/>
        <dbReference type="EC" id="2.4.2.14"/>
    </reaction>
</comment>
<comment type="function">
    <text evidence="7">Catalyzes the formation of phosphoribosylamine from phosphoribosylpyrophosphate (PRPP) and glutamine.</text>
</comment>
<evidence type="ECO:0000256" key="5">
    <source>
        <dbReference type="ARBA" id="ARBA00022755"/>
    </source>
</evidence>
<dbReference type="Pfam" id="PF00156">
    <property type="entry name" value="Pribosyltran"/>
    <property type="match status" value="1"/>
</dbReference>
<keyword evidence="7" id="KW-0460">Magnesium</keyword>
<dbReference type="SUPFAM" id="SSF56235">
    <property type="entry name" value="N-terminal nucleophile aminohydrolases (Ntn hydrolases)"/>
    <property type="match status" value="1"/>
</dbReference>
<keyword evidence="7" id="KW-0408">Iron</keyword>
<evidence type="ECO:0000256" key="9">
    <source>
        <dbReference type="SAM" id="MobiDB-lite"/>
    </source>
</evidence>
<feature type="active site" description="Nucleophile" evidence="7">
    <location>
        <position position="108"/>
    </location>
</feature>
<evidence type="ECO:0000256" key="8">
    <source>
        <dbReference type="PIRNR" id="PIRNR000485"/>
    </source>
</evidence>
<dbReference type="NCBIfam" id="TIGR01134">
    <property type="entry name" value="purF"/>
    <property type="match status" value="1"/>
</dbReference>
<dbReference type="GO" id="GO:0004044">
    <property type="term" value="F:amidophosphoribosyltransferase activity"/>
    <property type="evidence" value="ECO:0007669"/>
    <property type="project" value="UniProtKB-EC"/>
</dbReference>